<name>F4Y3G2_9CYAN</name>
<dbReference type="Proteomes" id="UP000003959">
    <property type="component" value="Unassembled WGS sequence"/>
</dbReference>
<dbReference type="EMBL" id="GL890973">
    <property type="protein sequence ID" value="EGJ28638.1"/>
    <property type="molecule type" value="Genomic_DNA"/>
</dbReference>
<organism evidence="2 3">
    <name type="scientific">Moorena producens 3L</name>
    <dbReference type="NCBI Taxonomy" id="489825"/>
    <lineage>
        <taxon>Bacteria</taxon>
        <taxon>Bacillati</taxon>
        <taxon>Cyanobacteriota</taxon>
        <taxon>Cyanophyceae</taxon>
        <taxon>Coleofasciculales</taxon>
        <taxon>Coleofasciculaceae</taxon>
        <taxon>Moorena</taxon>
    </lineage>
</organism>
<evidence type="ECO:0000313" key="3">
    <source>
        <dbReference type="Proteomes" id="UP000003959"/>
    </source>
</evidence>
<reference evidence="2" key="2">
    <citation type="journal article" date="2011" name="Proc. Natl. Acad. Sci. U.S.A.">
        <title>Genomic insights into the physiology and ecology of the marine filamentous cyanobacterium Lyngbya majuscula.</title>
        <authorList>
            <person name="Jones A.C."/>
            <person name="Monroe E.A."/>
            <person name="Podell S."/>
            <person name="Hess W.R."/>
            <person name="Klages S."/>
            <person name="Esquenazi E."/>
            <person name="Niessen S."/>
            <person name="Hoover H."/>
            <person name="Rothmann M."/>
            <person name="Lasken R.S."/>
            <person name="Yates J.R.III."/>
            <person name="Reinhardt R."/>
            <person name="Kube M."/>
            <person name="Burkart M.D."/>
            <person name="Allen E.E."/>
            <person name="Dorrestein P.C."/>
            <person name="Gerwick W.H."/>
            <person name="Gerwick L."/>
        </authorList>
    </citation>
    <scope>NUCLEOTIDE SEQUENCE</scope>
    <source>
        <strain evidence="2">3L</strain>
    </source>
</reference>
<dbReference type="AlphaFoldDB" id="F4Y3G2"/>
<evidence type="ECO:0000313" key="2">
    <source>
        <dbReference type="EMBL" id="EGJ28638.1"/>
    </source>
</evidence>
<dbReference type="HOGENOM" id="CLU_3330260_0_0_3"/>
<accession>F4Y3G2</accession>
<gene>
    <name evidence="2" type="ORF">LYNGBM3L_70990</name>
</gene>
<keyword evidence="3" id="KW-1185">Reference proteome</keyword>
<protein>
    <submittedName>
        <fullName evidence="2">Uncharacterized protein</fullName>
    </submittedName>
</protein>
<reference evidence="1 3" key="1">
    <citation type="journal article" date="2011" name="Proc. Natl. Acad. Sci. U.S.A.">
        <title>Genomic insights into the physiology and ecology of the marine filamentous cyanobacterium Lyngbya majuscula.</title>
        <authorList>
            <person name="Jones A.C."/>
            <person name="Monroe E.A."/>
            <person name="Podell S."/>
            <person name="Hess W.R."/>
            <person name="Klages S."/>
            <person name="Esquenazi E."/>
            <person name="Niessen S."/>
            <person name="Hoover H."/>
            <person name="Rothmann M."/>
            <person name="Lasken R.S."/>
            <person name="Yates J.R.III."/>
            <person name="Reinhardt R."/>
            <person name="Kube M."/>
            <person name="Burkart M.D."/>
            <person name="Allen E.E."/>
            <person name="Dorrestein P.C."/>
            <person name="Gerwick W.H."/>
            <person name="Gerwick L."/>
        </authorList>
    </citation>
    <scope>NUCLEOTIDE SEQUENCE [LARGE SCALE GENOMIC DNA]</scope>
    <source>
        <strain evidence="1 3">3L</strain>
    </source>
</reference>
<dbReference type="EMBL" id="HQ696498">
    <property type="protein sequence ID" value="AEE88265.1"/>
    <property type="molecule type" value="Genomic_DNA"/>
</dbReference>
<sequence>MSKRWNSTTSLALLWIDNLIVEFLVSEFFELLVLGVAK</sequence>
<proteinExistence type="predicted"/>
<evidence type="ECO:0000313" key="1">
    <source>
        <dbReference type="EMBL" id="AEE88265.1"/>
    </source>
</evidence>